<dbReference type="EMBL" id="FNEI01000002">
    <property type="protein sequence ID" value="SDI39421.1"/>
    <property type="molecule type" value="Genomic_DNA"/>
</dbReference>
<reference evidence="2" key="1">
    <citation type="submission" date="2016-10" db="EMBL/GenBank/DDBJ databases">
        <authorList>
            <person name="Varghese N."/>
            <person name="Submissions S."/>
        </authorList>
    </citation>
    <scope>NUCLEOTIDE SEQUENCE [LARGE SCALE GENOMIC DNA]</scope>
    <source>
        <strain evidence="2">CGMCC 1.10783</strain>
    </source>
</reference>
<dbReference type="AlphaFoldDB" id="A0A1G8K7M6"/>
<dbReference type="RefSeq" id="WP_162943758.1">
    <property type="nucleotide sequence ID" value="NZ_FNEI01000002.1"/>
</dbReference>
<gene>
    <name evidence="1" type="ORF">SAMN05216555_102157</name>
</gene>
<keyword evidence="2" id="KW-1185">Reference proteome</keyword>
<accession>A0A1G8K7M6</accession>
<dbReference type="Proteomes" id="UP000182130">
    <property type="component" value="Unassembled WGS sequence"/>
</dbReference>
<organism evidence="1 2">
    <name type="scientific">Arthrobacter cupressi</name>
    <dbReference type="NCBI Taxonomy" id="1045773"/>
    <lineage>
        <taxon>Bacteria</taxon>
        <taxon>Bacillati</taxon>
        <taxon>Actinomycetota</taxon>
        <taxon>Actinomycetes</taxon>
        <taxon>Micrococcales</taxon>
        <taxon>Micrococcaceae</taxon>
        <taxon>Arthrobacter</taxon>
    </lineage>
</organism>
<name>A0A1G8K7M6_9MICC</name>
<proteinExistence type="predicted"/>
<evidence type="ECO:0000313" key="2">
    <source>
        <dbReference type="Proteomes" id="UP000182130"/>
    </source>
</evidence>
<evidence type="ECO:0000313" key="1">
    <source>
        <dbReference type="EMBL" id="SDI39421.1"/>
    </source>
</evidence>
<protein>
    <submittedName>
        <fullName evidence="1">Uncharacterized protein</fullName>
    </submittedName>
</protein>
<sequence>MDQQENKNVVEFPAPGQELYLPFGSTDPDFYIPADCDRTKGGFSRWLRALPVFGRQRP</sequence>